<dbReference type="Gene3D" id="3.40.190.150">
    <property type="entry name" value="Bordetella uptake gene, domain 1"/>
    <property type="match status" value="1"/>
</dbReference>
<dbReference type="InterPro" id="IPR005064">
    <property type="entry name" value="BUG"/>
</dbReference>
<dbReference type="Gene3D" id="3.40.190.10">
    <property type="entry name" value="Periplasmic binding protein-like II"/>
    <property type="match status" value="1"/>
</dbReference>
<dbReference type="PANTHER" id="PTHR42928:SF5">
    <property type="entry name" value="BLR1237 PROTEIN"/>
    <property type="match status" value="1"/>
</dbReference>
<feature type="non-terminal residue" evidence="2">
    <location>
        <position position="1"/>
    </location>
</feature>
<name>A0A6J4PRA8_9BURK</name>
<evidence type="ECO:0000313" key="2">
    <source>
        <dbReference type="EMBL" id="CAA9423287.1"/>
    </source>
</evidence>
<accession>A0A6J4PRA8</accession>
<dbReference type="Pfam" id="PF03401">
    <property type="entry name" value="TctC"/>
    <property type="match status" value="1"/>
</dbReference>
<dbReference type="InterPro" id="IPR042100">
    <property type="entry name" value="Bug_dom1"/>
</dbReference>
<reference evidence="2" key="1">
    <citation type="submission" date="2020-02" db="EMBL/GenBank/DDBJ databases">
        <authorList>
            <person name="Meier V. D."/>
        </authorList>
    </citation>
    <scope>NUCLEOTIDE SEQUENCE</scope>
    <source>
        <strain evidence="2">AVDCRST_MAG51</strain>
    </source>
</reference>
<protein>
    <submittedName>
        <fullName evidence="2">BUG/TctC family periplasmic protein</fullName>
    </submittedName>
</protein>
<dbReference type="PANTHER" id="PTHR42928">
    <property type="entry name" value="TRICARBOXYLATE-BINDING PROTEIN"/>
    <property type="match status" value="1"/>
</dbReference>
<organism evidence="2">
    <name type="scientific">uncultured Ramlibacter sp</name>
    <dbReference type="NCBI Taxonomy" id="260755"/>
    <lineage>
        <taxon>Bacteria</taxon>
        <taxon>Pseudomonadati</taxon>
        <taxon>Pseudomonadota</taxon>
        <taxon>Betaproteobacteria</taxon>
        <taxon>Burkholderiales</taxon>
        <taxon>Comamonadaceae</taxon>
        <taxon>Ramlibacter</taxon>
        <taxon>environmental samples</taxon>
    </lineage>
</organism>
<dbReference type="EMBL" id="CADCUX010000460">
    <property type="protein sequence ID" value="CAA9423287.1"/>
    <property type="molecule type" value="Genomic_DNA"/>
</dbReference>
<sequence>PSINAVMTQEVQMTLIDSGPVAALLKAGKLRALAVTSEQRLAAYPTVPTLKEQGIDLAVNLWTGLFAPAGTPAPVLKRMQDEMVRIMALPDVVERLQKLDIKAIGSTSAVFSTTIAQEIDLWTKVAKDNNIQAN</sequence>
<proteinExistence type="inferred from homology"/>
<gene>
    <name evidence="2" type="ORF">AVDCRST_MAG51-2175</name>
</gene>
<dbReference type="AlphaFoldDB" id="A0A6J4PRA8"/>
<comment type="similarity">
    <text evidence="1">Belongs to the UPF0065 (bug) family.</text>
</comment>
<evidence type="ECO:0000256" key="1">
    <source>
        <dbReference type="ARBA" id="ARBA00006987"/>
    </source>
</evidence>